<comment type="pathway">
    <text evidence="2 9">Amino-acid biosynthesis; L-histidine biosynthesis; L-histidine from 5-phospho-alpha-D-ribose 1-diphosphate: step 1/9.</text>
</comment>
<dbReference type="GO" id="GO:0000105">
    <property type="term" value="P:L-histidine biosynthetic process"/>
    <property type="evidence" value="ECO:0007669"/>
    <property type="project" value="UniProtKB-UniRule"/>
</dbReference>
<dbReference type="STRING" id="83401.SAMN05421742_10330"/>
<keyword evidence="7 9" id="KW-0963">Cytoplasm</keyword>
<dbReference type="InterPro" id="IPR006195">
    <property type="entry name" value="aa-tRNA-synth_II"/>
</dbReference>
<comment type="subcellular location">
    <subcellularLocation>
        <location evidence="1 9">Cytoplasm</location>
    </subcellularLocation>
</comment>
<dbReference type="InterPro" id="IPR004517">
    <property type="entry name" value="HisZ"/>
</dbReference>
<name>A0A1G7XLU9_9PROT</name>
<dbReference type="GO" id="GO:0016757">
    <property type="term" value="F:glycosyltransferase activity"/>
    <property type="evidence" value="ECO:0007669"/>
    <property type="project" value="UniProtKB-KW"/>
</dbReference>
<comment type="subunit">
    <text evidence="5">Homodimer.</text>
</comment>
<dbReference type="InterPro" id="IPR004516">
    <property type="entry name" value="HisRS/HisZ"/>
</dbReference>
<dbReference type="EMBL" id="FNCV01000003">
    <property type="protein sequence ID" value="SDG85219.1"/>
    <property type="molecule type" value="Genomic_DNA"/>
</dbReference>
<evidence type="ECO:0000256" key="4">
    <source>
        <dbReference type="ARBA" id="ARBA00011496"/>
    </source>
</evidence>
<dbReference type="PIRSF" id="PIRSF001549">
    <property type="entry name" value="His-tRNA_synth"/>
    <property type="match status" value="1"/>
</dbReference>
<accession>A0A1G7XLU9</accession>
<evidence type="ECO:0000313" key="13">
    <source>
        <dbReference type="Proteomes" id="UP000217076"/>
    </source>
</evidence>
<dbReference type="PANTHER" id="PTHR43707">
    <property type="entry name" value="HISTIDYL-TRNA SYNTHETASE"/>
    <property type="match status" value="1"/>
</dbReference>
<protein>
    <recommendedName>
        <fullName evidence="6 9">ATP phosphoribosyltransferase regulatory subunit</fullName>
    </recommendedName>
</protein>
<keyword evidence="12" id="KW-0328">Glycosyltransferase</keyword>
<evidence type="ECO:0000256" key="6">
    <source>
        <dbReference type="ARBA" id="ARBA00020397"/>
    </source>
</evidence>
<dbReference type="GO" id="GO:0004821">
    <property type="term" value="F:histidine-tRNA ligase activity"/>
    <property type="evidence" value="ECO:0007669"/>
    <property type="project" value="TreeGrafter"/>
</dbReference>
<dbReference type="PROSITE" id="PS50862">
    <property type="entry name" value="AA_TRNA_LIGASE_II"/>
    <property type="match status" value="1"/>
</dbReference>
<evidence type="ECO:0000256" key="2">
    <source>
        <dbReference type="ARBA" id="ARBA00004667"/>
    </source>
</evidence>
<evidence type="ECO:0000256" key="8">
    <source>
        <dbReference type="ARBA" id="ARBA00025246"/>
    </source>
</evidence>
<comment type="function">
    <text evidence="8 9">Required for the first step of histidine biosynthesis. May allow the feedback regulation of ATP phosphoribosyltransferase activity by histidine.</text>
</comment>
<evidence type="ECO:0000256" key="7">
    <source>
        <dbReference type="ARBA" id="ARBA00022490"/>
    </source>
</evidence>
<organism evidence="12 13">
    <name type="scientific">Roseospirillum parvum</name>
    <dbReference type="NCBI Taxonomy" id="83401"/>
    <lineage>
        <taxon>Bacteria</taxon>
        <taxon>Pseudomonadati</taxon>
        <taxon>Pseudomonadota</taxon>
        <taxon>Alphaproteobacteria</taxon>
        <taxon>Rhodospirillales</taxon>
        <taxon>Rhodospirillaceae</taxon>
        <taxon>Roseospirillum</taxon>
    </lineage>
</organism>
<feature type="binding site" evidence="10">
    <location>
        <position position="128"/>
    </location>
    <ligand>
        <name>L-histidine</name>
        <dbReference type="ChEBI" id="CHEBI:57595"/>
    </ligand>
</feature>
<keyword evidence="12" id="KW-0808">Transferase</keyword>
<feature type="binding site" evidence="10">
    <location>
        <position position="114"/>
    </location>
    <ligand>
        <name>L-histidine</name>
        <dbReference type="ChEBI" id="CHEBI:57595"/>
    </ligand>
</feature>
<evidence type="ECO:0000256" key="10">
    <source>
        <dbReference type="PIRSR" id="PIRSR001549-1"/>
    </source>
</evidence>
<keyword evidence="9" id="KW-0028">Amino-acid biosynthesis</keyword>
<evidence type="ECO:0000256" key="3">
    <source>
        <dbReference type="ARBA" id="ARBA00005539"/>
    </source>
</evidence>
<gene>
    <name evidence="9" type="primary">hisZ</name>
    <name evidence="12" type="ORF">SAMN05421742_10330</name>
</gene>
<dbReference type="HAMAP" id="MF_00125">
    <property type="entry name" value="HisZ"/>
    <property type="match status" value="1"/>
</dbReference>
<comment type="subunit">
    <text evidence="4 9">Heteromultimer composed of HisG and HisZ subunits.</text>
</comment>
<comment type="miscellaneous">
    <text evidence="9">This function is generally fulfilled by the C-terminal part of HisG, which is missing in some bacteria such as this one.</text>
</comment>
<evidence type="ECO:0000313" key="12">
    <source>
        <dbReference type="EMBL" id="SDG85219.1"/>
    </source>
</evidence>
<keyword evidence="13" id="KW-1185">Reference proteome</keyword>
<evidence type="ECO:0000259" key="11">
    <source>
        <dbReference type="PROSITE" id="PS50862"/>
    </source>
</evidence>
<dbReference type="SUPFAM" id="SSF55681">
    <property type="entry name" value="Class II aaRS and biotin synthetases"/>
    <property type="match status" value="1"/>
</dbReference>
<sequence length="390" mass="40537">MTTLADKALLPTGLEDLVPPRAEIEGRAVEAAVGFVAANGYRRIKPPLIEFEETLLGGPGAATGPATFRVMDPLSQRMMGLRADMTIQAARIAATRLNGEPRPLRLAYAGQVLRVKGTQLRPRRQFTQAGIELIGTDTPAADAEVIMLAAGALEHLGIGGVSVDLSLPTLVPAVCRGLGLDDATTESLILALDHKDAGTVAALAGPHGALLGGLMEALGPAERAVAALAGLDLPAEAATLRDRLLAVLDCLNAQDPTLRLTVDPTESRGFEYHSGVAFTVFADGGRGELARGGRYRATLEPPAPLGIPATSGEPATGMTLSMDAITELLPEPPARPRVLVPAATDPALRRRLHGQGFVTLGALDGAADLKAEARRLGCDHVLEGDHPVAL</sequence>
<dbReference type="OrthoDB" id="9797914at2"/>
<proteinExistence type="inferred from homology"/>
<dbReference type="Proteomes" id="UP000217076">
    <property type="component" value="Unassembled WGS sequence"/>
</dbReference>
<dbReference type="InterPro" id="IPR041715">
    <property type="entry name" value="HisRS-like_core"/>
</dbReference>
<dbReference type="GO" id="GO:0006427">
    <property type="term" value="P:histidyl-tRNA aminoacylation"/>
    <property type="evidence" value="ECO:0007669"/>
    <property type="project" value="TreeGrafter"/>
</dbReference>
<feature type="binding site" evidence="10">
    <location>
        <position position="268"/>
    </location>
    <ligand>
        <name>L-histidine</name>
        <dbReference type="ChEBI" id="CHEBI:57595"/>
    </ligand>
</feature>
<evidence type="ECO:0000256" key="1">
    <source>
        <dbReference type="ARBA" id="ARBA00004496"/>
    </source>
</evidence>
<dbReference type="AlphaFoldDB" id="A0A1G7XLU9"/>
<evidence type="ECO:0000256" key="5">
    <source>
        <dbReference type="ARBA" id="ARBA00011738"/>
    </source>
</evidence>
<dbReference type="Pfam" id="PF13393">
    <property type="entry name" value="tRNA-synt_His"/>
    <property type="match status" value="1"/>
</dbReference>
<comment type="similarity">
    <text evidence="3 9">Belongs to the class-II aminoacyl-tRNA synthetase family. HisZ subfamily.</text>
</comment>
<dbReference type="PANTHER" id="PTHR43707:SF1">
    <property type="entry name" value="HISTIDINE--TRNA LIGASE, MITOCHONDRIAL-RELATED"/>
    <property type="match status" value="1"/>
</dbReference>
<reference evidence="13" key="1">
    <citation type="submission" date="2016-10" db="EMBL/GenBank/DDBJ databases">
        <authorList>
            <person name="Varghese N."/>
            <person name="Submissions S."/>
        </authorList>
    </citation>
    <scope>NUCLEOTIDE SEQUENCE [LARGE SCALE GENOMIC DNA]</scope>
    <source>
        <strain evidence="13">930I</strain>
    </source>
</reference>
<dbReference type="InterPro" id="IPR045864">
    <property type="entry name" value="aa-tRNA-synth_II/BPL/LPL"/>
</dbReference>
<dbReference type="RefSeq" id="WP_092616621.1">
    <property type="nucleotide sequence ID" value="NZ_FNCV01000003.1"/>
</dbReference>
<feature type="binding site" evidence="10">
    <location>
        <position position="132"/>
    </location>
    <ligand>
        <name>L-histidine</name>
        <dbReference type="ChEBI" id="CHEBI:57595"/>
    </ligand>
</feature>
<evidence type="ECO:0000256" key="9">
    <source>
        <dbReference type="HAMAP-Rule" id="MF_00125"/>
    </source>
</evidence>
<dbReference type="GO" id="GO:0005737">
    <property type="term" value="C:cytoplasm"/>
    <property type="evidence" value="ECO:0007669"/>
    <property type="project" value="UniProtKB-SubCell"/>
</dbReference>
<dbReference type="Gene3D" id="3.30.930.10">
    <property type="entry name" value="Bira Bifunctional Protein, Domain 2"/>
    <property type="match status" value="1"/>
</dbReference>
<dbReference type="UniPathway" id="UPA00031">
    <property type="reaction ID" value="UER00006"/>
</dbReference>
<keyword evidence="9" id="KW-0368">Histidine biosynthesis</keyword>
<feature type="domain" description="Aminoacyl-transfer RNA synthetases class-II family profile" evidence="11">
    <location>
        <begin position="35"/>
        <end position="341"/>
    </location>
</feature>
<feature type="binding site" evidence="10">
    <location>
        <begin position="84"/>
        <end position="86"/>
    </location>
    <ligand>
        <name>L-histidine</name>
        <dbReference type="ChEBI" id="CHEBI:57595"/>
    </ligand>
</feature>